<name>M3J7L2_CANMX</name>
<dbReference type="PROSITE" id="PS50181">
    <property type="entry name" value="FBOX"/>
    <property type="match status" value="1"/>
</dbReference>
<dbReference type="AlphaFoldDB" id="M3J7L2"/>
<dbReference type="STRING" id="1245528.M3J7L2"/>
<reference evidence="2 3" key="1">
    <citation type="submission" date="2013-02" db="EMBL/GenBank/DDBJ databases">
        <title>Genome sequence of Candida maltosa Xu316, a potential industrial strain for xylitol and ethanol production.</title>
        <authorList>
            <person name="Yu J."/>
            <person name="Wang Q."/>
            <person name="Geng X."/>
            <person name="Bao W."/>
            <person name="He P."/>
            <person name="Cai J."/>
        </authorList>
    </citation>
    <scope>NUCLEOTIDE SEQUENCE [LARGE SCALE GENOMIC DNA]</scope>
    <source>
        <strain evidence="3">Xu316</strain>
    </source>
</reference>
<dbReference type="InterPro" id="IPR001810">
    <property type="entry name" value="F-box_dom"/>
</dbReference>
<dbReference type="Gene3D" id="3.80.10.10">
    <property type="entry name" value="Ribonuclease Inhibitor"/>
    <property type="match status" value="2"/>
</dbReference>
<dbReference type="EMBL" id="AOGT01001274">
    <property type="protein sequence ID" value="EMG48058.1"/>
    <property type="molecule type" value="Genomic_DNA"/>
</dbReference>
<accession>M3J7L2</accession>
<sequence>MSELQLSQLPLEILDIIVSYLPSSELDKLDGIDYLKTTMLKNICSSVVITGTMPRYSMWRGSSFTCSQVDEPKPEFSCFKSLTDFLTENHLPFPKSIEFIHPIDIIKVYDSNPSILQDCIIETDLGIFYYSARYSSELRKSYLQKLISLPLKFRRIVDCHVIYQMMHESSAQFTRNLTSATFPLSFPLEIVFGDDRYHNLVDLEISEQISHEVVKYIPRSVKKLNCCVLCPNYELSEFGFPSGLKNLKVTFHDYPDNCVVNFRILEYLVELEFHIMDYGYKIENYNVSFPKSLKSVKIFALDMVEVNNQCPQLTHFDCSKIKHTEGKDNTFNFPEKLTRLSVDVDILKHIENCQNNPVVKQVGRSKKRKSTKIIDSTSIKFPKNLESLYIIGDQRYRQHKIEFDESQTLFSNIEENRLKNLTSVTLSHVENFMGFGRIPPSLTQLSIHSPYRMESLNRDFFDDLKRITTLKVLRINCSHNSVFDYELPPKLQSFEFINRVLHKVSIKSESLKHLHLESSKLKEVTPGNVQLPGSLIELSLVESVSGFDKPTIISIDESFVFPQKLQKLKLEFDRLQRIPKIPPNLKTLHTYYDSAETKEFDFAELPNTLEELRLINTTESDRHCSFPNLSHLVNLKTLNYSLTESGSIAVKSVNLDTFPKSLTNISMCRCGIRRFTGTFKSFPKLEYLNLRVNYLRDWLSLSPNESPFGTDIIAISFMYNDLDIDTVKNLLHHLEQNPSFKQLEVDDIRVPEDMQYLRIERYLA</sequence>
<dbReference type="SUPFAM" id="SSF52047">
    <property type="entry name" value="RNI-like"/>
    <property type="match status" value="1"/>
</dbReference>
<dbReference type="SUPFAM" id="SSF52058">
    <property type="entry name" value="L domain-like"/>
    <property type="match status" value="1"/>
</dbReference>
<dbReference type="OrthoDB" id="5273213at2759"/>
<gene>
    <name evidence="2" type="ORF">G210_1441</name>
</gene>
<evidence type="ECO:0000313" key="2">
    <source>
        <dbReference type="EMBL" id="EMG48058.1"/>
    </source>
</evidence>
<protein>
    <recommendedName>
        <fullName evidence="1">F-box domain-containing protein</fullName>
    </recommendedName>
</protein>
<keyword evidence="3" id="KW-1185">Reference proteome</keyword>
<dbReference type="HOGENOM" id="CLU_021918_0_0_1"/>
<evidence type="ECO:0000313" key="3">
    <source>
        <dbReference type="Proteomes" id="UP000011777"/>
    </source>
</evidence>
<organism evidence="2 3">
    <name type="scientific">Candida maltosa (strain Xu316)</name>
    <name type="common">Yeast</name>
    <dbReference type="NCBI Taxonomy" id="1245528"/>
    <lineage>
        <taxon>Eukaryota</taxon>
        <taxon>Fungi</taxon>
        <taxon>Dikarya</taxon>
        <taxon>Ascomycota</taxon>
        <taxon>Saccharomycotina</taxon>
        <taxon>Pichiomycetes</taxon>
        <taxon>Debaryomycetaceae</taxon>
        <taxon>Candida/Lodderomyces clade</taxon>
        <taxon>Candida</taxon>
    </lineage>
</organism>
<proteinExistence type="predicted"/>
<dbReference type="Proteomes" id="UP000011777">
    <property type="component" value="Unassembled WGS sequence"/>
</dbReference>
<dbReference type="InterPro" id="IPR032675">
    <property type="entry name" value="LRR_dom_sf"/>
</dbReference>
<dbReference type="eggNOG" id="ENOG502T68Y">
    <property type="taxonomic scope" value="Eukaryota"/>
</dbReference>
<dbReference type="PANTHER" id="PTHR45752:SF187">
    <property type="entry name" value="LEUCINE-RICH REPEAT AND IQ DOMAIN-CONTAINING PROTEIN 4"/>
    <property type="match status" value="1"/>
</dbReference>
<evidence type="ECO:0000259" key="1">
    <source>
        <dbReference type="PROSITE" id="PS50181"/>
    </source>
</evidence>
<dbReference type="InterPro" id="IPR050715">
    <property type="entry name" value="LRR-SigEffector_domain"/>
</dbReference>
<dbReference type="PANTHER" id="PTHR45752">
    <property type="entry name" value="LEUCINE-RICH REPEAT-CONTAINING"/>
    <property type="match status" value="1"/>
</dbReference>
<feature type="domain" description="F-box" evidence="1">
    <location>
        <begin position="3"/>
        <end position="29"/>
    </location>
</feature>
<comment type="caution">
    <text evidence="2">The sequence shown here is derived from an EMBL/GenBank/DDBJ whole genome shotgun (WGS) entry which is preliminary data.</text>
</comment>